<evidence type="ECO:0000313" key="2">
    <source>
        <dbReference type="Proteomes" id="UP000031978"/>
    </source>
</evidence>
<proteinExistence type="predicted"/>
<reference evidence="1 2" key="1">
    <citation type="submission" date="2014-12" db="EMBL/GenBank/DDBJ databases">
        <title>Draft Genome Sequences of Five Spore-Forming Food Isolates of Bacillus pumilus.</title>
        <authorList>
            <person name="de Jong A."/>
            <person name="van Heel A.J."/>
            <person name="Montalban-Lopez M."/>
            <person name="Krawczyk A.O."/>
            <person name="Berendsen E.M."/>
            <person name="Wells-Bennik M."/>
            <person name="Kuipers O.P."/>
        </authorList>
    </citation>
    <scope>NUCLEOTIDE SEQUENCE [LARGE SCALE GENOMIC DNA]</scope>
    <source>
        <strain evidence="1 2">B4127</strain>
    </source>
</reference>
<organism evidence="1 2">
    <name type="scientific">Bacillus pumilus</name>
    <name type="common">Bacillus mesentericus</name>
    <dbReference type="NCBI Taxonomy" id="1408"/>
    <lineage>
        <taxon>Bacteria</taxon>
        <taxon>Bacillati</taxon>
        <taxon>Bacillota</taxon>
        <taxon>Bacilli</taxon>
        <taxon>Bacillales</taxon>
        <taxon>Bacillaceae</taxon>
        <taxon>Bacillus</taxon>
    </lineage>
</organism>
<dbReference type="AlphaFoldDB" id="A0AB34R046"/>
<evidence type="ECO:0000313" key="1">
    <source>
        <dbReference type="EMBL" id="KIL25512.1"/>
    </source>
</evidence>
<comment type="caution">
    <text evidence="1">The sequence shown here is derived from an EMBL/GenBank/DDBJ whole genome shotgun (WGS) entry which is preliminary data.</text>
</comment>
<accession>A0AB34R046</accession>
<gene>
    <name evidence="1" type="ORF">B4127_4092</name>
</gene>
<name>A0AB34R046_BACPU</name>
<protein>
    <recommendedName>
        <fullName evidence="3">Phage protein</fullName>
    </recommendedName>
</protein>
<dbReference type="RefSeq" id="WP_044139086.1">
    <property type="nucleotide sequence ID" value="NZ_CP092829.1"/>
</dbReference>
<dbReference type="Proteomes" id="UP000031978">
    <property type="component" value="Unassembled WGS sequence"/>
</dbReference>
<evidence type="ECO:0008006" key="3">
    <source>
        <dbReference type="Google" id="ProtNLM"/>
    </source>
</evidence>
<dbReference type="EMBL" id="JXCL01000003">
    <property type="protein sequence ID" value="KIL25512.1"/>
    <property type="molecule type" value="Genomic_DNA"/>
</dbReference>
<sequence>MKKITFFDWTIQLQANLTAITDHHEKKMVILEPSIELNGVIWIDENNELQIKPTWDCVITIDPTNKTLTIRQTEEVFGEVYE</sequence>